<proteinExistence type="predicted"/>
<accession>A0ACA9L788</accession>
<protein>
    <submittedName>
        <fullName evidence="1">3118_t:CDS:1</fullName>
    </submittedName>
</protein>
<feature type="non-terminal residue" evidence="1">
    <location>
        <position position="76"/>
    </location>
</feature>
<sequence>MSTNAFLTGLRSTCSAGRIGYELPELLKKDQYYSTCFRSWSVPFIDTISTNREIYQYVTKAGILGFVIRIVKQTKS</sequence>
<comment type="caution">
    <text evidence="1">The sequence shown here is derived from an EMBL/GenBank/DDBJ whole genome shotgun (WGS) entry which is preliminary data.</text>
</comment>
<keyword evidence="2" id="KW-1185">Reference proteome</keyword>
<dbReference type="Proteomes" id="UP000789702">
    <property type="component" value="Unassembled WGS sequence"/>
</dbReference>
<evidence type="ECO:0000313" key="1">
    <source>
        <dbReference type="EMBL" id="CAG8509387.1"/>
    </source>
</evidence>
<evidence type="ECO:0000313" key="2">
    <source>
        <dbReference type="Proteomes" id="UP000789702"/>
    </source>
</evidence>
<gene>
    <name evidence="1" type="ORF">DHETER_LOCUS3386</name>
</gene>
<dbReference type="EMBL" id="CAJVPU010002881">
    <property type="protein sequence ID" value="CAG8509387.1"/>
    <property type="molecule type" value="Genomic_DNA"/>
</dbReference>
<reference evidence="1" key="1">
    <citation type="submission" date="2021-06" db="EMBL/GenBank/DDBJ databases">
        <authorList>
            <person name="Kallberg Y."/>
            <person name="Tangrot J."/>
            <person name="Rosling A."/>
        </authorList>
    </citation>
    <scope>NUCLEOTIDE SEQUENCE</scope>
    <source>
        <strain evidence="1">IL203A</strain>
    </source>
</reference>
<organism evidence="1 2">
    <name type="scientific">Dentiscutata heterogama</name>
    <dbReference type="NCBI Taxonomy" id="1316150"/>
    <lineage>
        <taxon>Eukaryota</taxon>
        <taxon>Fungi</taxon>
        <taxon>Fungi incertae sedis</taxon>
        <taxon>Mucoromycota</taxon>
        <taxon>Glomeromycotina</taxon>
        <taxon>Glomeromycetes</taxon>
        <taxon>Diversisporales</taxon>
        <taxon>Gigasporaceae</taxon>
        <taxon>Dentiscutata</taxon>
    </lineage>
</organism>
<name>A0ACA9L788_9GLOM</name>